<feature type="domain" description="Formyl transferase N-terminal" evidence="6">
    <location>
        <begin position="8"/>
        <end position="180"/>
    </location>
</feature>
<dbReference type="GO" id="GO:0004479">
    <property type="term" value="F:methionyl-tRNA formyltransferase activity"/>
    <property type="evidence" value="ECO:0007669"/>
    <property type="project" value="UniProtKB-UniRule"/>
</dbReference>
<evidence type="ECO:0000313" key="9">
    <source>
        <dbReference type="Proteomes" id="UP000228568"/>
    </source>
</evidence>
<protein>
    <recommendedName>
        <fullName evidence="2 5">Methionyl-tRNA formyltransferase</fullName>
        <ecNumber evidence="2 5">2.1.2.9</ecNumber>
    </recommendedName>
</protein>
<dbReference type="InterPro" id="IPR001555">
    <property type="entry name" value="GART_AS"/>
</dbReference>
<dbReference type="InterPro" id="IPR011034">
    <property type="entry name" value="Formyl_transferase-like_C_sf"/>
</dbReference>
<evidence type="ECO:0000256" key="3">
    <source>
        <dbReference type="ARBA" id="ARBA00022679"/>
    </source>
</evidence>
<dbReference type="InterPro" id="IPR002376">
    <property type="entry name" value="Formyl_transf_N"/>
</dbReference>
<proteinExistence type="inferred from homology"/>
<gene>
    <name evidence="5" type="primary">fmt</name>
    <name evidence="8" type="ORF">COX81_02395</name>
</gene>
<keyword evidence="4 5" id="KW-0648">Protein biosynthesis</keyword>
<dbReference type="Pfam" id="PF00551">
    <property type="entry name" value="Formyl_trans_N"/>
    <property type="match status" value="1"/>
</dbReference>
<evidence type="ECO:0000259" key="7">
    <source>
        <dbReference type="Pfam" id="PF02911"/>
    </source>
</evidence>
<dbReference type="AlphaFoldDB" id="A0A2M7V7X2"/>
<evidence type="ECO:0000256" key="2">
    <source>
        <dbReference type="ARBA" id="ARBA00012261"/>
    </source>
</evidence>
<name>A0A2M7V7X2_9BACT</name>
<comment type="catalytic activity">
    <reaction evidence="5">
        <text>L-methionyl-tRNA(fMet) + (6R)-10-formyltetrahydrofolate = N-formyl-L-methionyl-tRNA(fMet) + (6S)-5,6,7,8-tetrahydrofolate + H(+)</text>
        <dbReference type="Rhea" id="RHEA:24380"/>
        <dbReference type="Rhea" id="RHEA-COMP:9952"/>
        <dbReference type="Rhea" id="RHEA-COMP:9953"/>
        <dbReference type="ChEBI" id="CHEBI:15378"/>
        <dbReference type="ChEBI" id="CHEBI:57453"/>
        <dbReference type="ChEBI" id="CHEBI:78530"/>
        <dbReference type="ChEBI" id="CHEBI:78844"/>
        <dbReference type="ChEBI" id="CHEBI:195366"/>
        <dbReference type="EC" id="2.1.2.9"/>
    </reaction>
</comment>
<dbReference type="PANTHER" id="PTHR11138:SF5">
    <property type="entry name" value="METHIONYL-TRNA FORMYLTRANSFERASE, MITOCHONDRIAL"/>
    <property type="match status" value="1"/>
</dbReference>
<evidence type="ECO:0000259" key="6">
    <source>
        <dbReference type="Pfam" id="PF00551"/>
    </source>
</evidence>
<dbReference type="InterPro" id="IPR005794">
    <property type="entry name" value="Fmt"/>
</dbReference>
<dbReference type="InterPro" id="IPR005793">
    <property type="entry name" value="Formyl_trans_C"/>
</dbReference>
<dbReference type="PANTHER" id="PTHR11138">
    <property type="entry name" value="METHIONYL-TRNA FORMYLTRANSFERASE"/>
    <property type="match status" value="1"/>
</dbReference>
<dbReference type="SUPFAM" id="SSF50486">
    <property type="entry name" value="FMT C-terminal domain-like"/>
    <property type="match status" value="1"/>
</dbReference>
<feature type="domain" description="Formyl transferase C-terminal" evidence="7">
    <location>
        <begin position="204"/>
        <end position="298"/>
    </location>
</feature>
<dbReference type="InterPro" id="IPR044135">
    <property type="entry name" value="Met-tRNA-FMT_C"/>
</dbReference>
<evidence type="ECO:0000313" key="8">
    <source>
        <dbReference type="EMBL" id="PIZ94861.1"/>
    </source>
</evidence>
<evidence type="ECO:0000256" key="5">
    <source>
        <dbReference type="HAMAP-Rule" id="MF_00182"/>
    </source>
</evidence>
<feature type="binding site" evidence="5">
    <location>
        <begin position="110"/>
        <end position="113"/>
    </location>
    <ligand>
        <name>(6S)-5,6,7,8-tetrahydrofolate</name>
        <dbReference type="ChEBI" id="CHEBI:57453"/>
    </ligand>
</feature>
<evidence type="ECO:0000256" key="4">
    <source>
        <dbReference type="ARBA" id="ARBA00022917"/>
    </source>
</evidence>
<dbReference type="InterPro" id="IPR036477">
    <property type="entry name" value="Formyl_transf_N_sf"/>
</dbReference>
<keyword evidence="3 5" id="KW-0808">Transferase</keyword>
<comment type="caution">
    <text evidence="8">The sequence shown here is derived from an EMBL/GenBank/DDBJ whole genome shotgun (WGS) entry which is preliminary data.</text>
</comment>
<dbReference type="HAMAP" id="MF_00182">
    <property type="entry name" value="Formyl_trans"/>
    <property type="match status" value="1"/>
</dbReference>
<dbReference type="InterPro" id="IPR041711">
    <property type="entry name" value="Met-tRNA-FMT_N"/>
</dbReference>
<dbReference type="Proteomes" id="UP000228568">
    <property type="component" value="Unassembled WGS sequence"/>
</dbReference>
<dbReference type="SUPFAM" id="SSF53328">
    <property type="entry name" value="Formyltransferase"/>
    <property type="match status" value="1"/>
</dbReference>
<dbReference type="CDD" id="cd08704">
    <property type="entry name" value="Met_tRNA_FMT_C"/>
    <property type="match status" value="1"/>
</dbReference>
<reference evidence="9" key="1">
    <citation type="submission" date="2017-09" db="EMBL/GenBank/DDBJ databases">
        <title>Depth-based differentiation of microbial function through sediment-hosted aquifers and enrichment of novel symbionts in the deep terrestrial subsurface.</title>
        <authorList>
            <person name="Probst A.J."/>
            <person name="Ladd B."/>
            <person name="Jarett J.K."/>
            <person name="Geller-Mcgrath D.E."/>
            <person name="Sieber C.M.K."/>
            <person name="Emerson J.B."/>
            <person name="Anantharaman K."/>
            <person name="Thomas B.C."/>
            <person name="Malmstrom R."/>
            <person name="Stieglmeier M."/>
            <person name="Klingl A."/>
            <person name="Woyke T."/>
            <person name="Ryan C.M."/>
            <person name="Banfield J.F."/>
        </authorList>
    </citation>
    <scope>NUCLEOTIDE SEQUENCE [LARGE SCALE GENOMIC DNA]</scope>
</reference>
<dbReference type="EMBL" id="PFPK01000027">
    <property type="protein sequence ID" value="PIZ94861.1"/>
    <property type="molecule type" value="Genomic_DNA"/>
</dbReference>
<dbReference type="CDD" id="cd08646">
    <property type="entry name" value="FMT_core_Met-tRNA-FMT_N"/>
    <property type="match status" value="1"/>
</dbReference>
<organism evidence="8 9">
    <name type="scientific">Candidatus Magasanikbacteria bacterium CG_4_10_14_0_2_um_filter_37_12</name>
    <dbReference type="NCBI Taxonomy" id="1974637"/>
    <lineage>
        <taxon>Bacteria</taxon>
        <taxon>Candidatus Magasanikiibacteriota</taxon>
    </lineage>
</organism>
<dbReference type="EC" id="2.1.2.9" evidence="2 5"/>
<dbReference type="PROSITE" id="PS00373">
    <property type="entry name" value="GART"/>
    <property type="match status" value="1"/>
</dbReference>
<evidence type="ECO:0000256" key="1">
    <source>
        <dbReference type="ARBA" id="ARBA00010699"/>
    </source>
</evidence>
<comment type="similarity">
    <text evidence="1 5">Belongs to the Fmt family.</text>
</comment>
<accession>A0A2M7V7X2</accession>
<dbReference type="NCBIfam" id="TIGR00460">
    <property type="entry name" value="fmt"/>
    <property type="match status" value="1"/>
</dbReference>
<sequence length="306" mass="34427">MLHKISTTFFGTHDFAVTILQGLIDSPLFEIELVITQPDRPIGRKQELQKSPVKILSEKHNLKIDQPTSLKNYQSPITNHKLSIVAQYGLLIPPNIVSAPKHGTINIHTSLLPKYRGASPIQSALINGETKTGVSIMLMNVGLDSGPILLQKELNIAPDDTYLDLDKKLANMGLHALLETIPDYIVGKLKPTPQDESQATLCSKLSRKDGRVDWQKSTLEIYNQYRGLTPWPGVWTVWNDRRLKLLKISPAEKNILTGRVEINYDRLHIGTGDRSIEISKLQLEGKKVMNVKEFVNGFKNIDREEL</sequence>
<comment type="function">
    <text evidence="5">Attaches a formyl group to the free amino group of methionyl-tRNA(fMet). The formyl group appears to play a dual role in the initiator identity of N-formylmethionyl-tRNA by promoting its recognition by IF2 and preventing the misappropriation of this tRNA by the elongation apparatus.</text>
</comment>
<dbReference type="Pfam" id="PF02911">
    <property type="entry name" value="Formyl_trans_C"/>
    <property type="match status" value="1"/>
</dbReference>
<dbReference type="Gene3D" id="3.40.50.12230">
    <property type="match status" value="1"/>
</dbReference>